<keyword evidence="4" id="KW-0053">Apoptosis</keyword>
<keyword evidence="10" id="KW-1185">Reference proteome</keyword>
<organism evidence="9 10">
    <name type="scientific">Halocaridina rubra</name>
    <name type="common">Hawaiian red shrimp</name>
    <dbReference type="NCBI Taxonomy" id="373956"/>
    <lineage>
        <taxon>Eukaryota</taxon>
        <taxon>Metazoa</taxon>
        <taxon>Ecdysozoa</taxon>
        <taxon>Arthropoda</taxon>
        <taxon>Crustacea</taxon>
        <taxon>Multicrustacea</taxon>
        <taxon>Malacostraca</taxon>
        <taxon>Eumalacostraca</taxon>
        <taxon>Eucarida</taxon>
        <taxon>Decapoda</taxon>
        <taxon>Pleocyemata</taxon>
        <taxon>Caridea</taxon>
        <taxon>Atyoidea</taxon>
        <taxon>Atyidae</taxon>
        <taxon>Halocaridina</taxon>
    </lineage>
</organism>
<dbReference type="GO" id="GO:0042981">
    <property type="term" value="P:regulation of apoptotic process"/>
    <property type="evidence" value="ECO:0007669"/>
    <property type="project" value="InterPro"/>
</dbReference>
<dbReference type="InterPro" id="IPR036834">
    <property type="entry name" value="Bcl-2-like_sf"/>
</dbReference>
<gene>
    <name evidence="9" type="primary">BCL2</name>
    <name evidence="9" type="ORF">SK128_017023</name>
</gene>
<evidence type="ECO:0000256" key="2">
    <source>
        <dbReference type="ARBA" id="ARBA00009458"/>
    </source>
</evidence>
<dbReference type="Gene3D" id="1.10.437.10">
    <property type="entry name" value="Blc2-like"/>
    <property type="match status" value="1"/>
</dbReference>
<evidence type="ECO:0000259" key="8">
    <source>
        <dbReference type="SMART" id="SM00337"/>
    </source>
</evidence>
<feature type="compositionally biased region" description="Low complexity" evidence="7">
    <location>
        <begin position="109"/>
        <end position="128"/>
    </location>
</feature>
<dbReference type="PANTHER" id="PTHR11256">
    <property type="entry name" value="BCL-2 RELATED"/>
    <property type="match status" value="1"/>
</dbReference>
<dbReference type="InterPro" id="IPR046371">
    <property type="entry name" value="Bcl-2_BH1-3"/>
</dbReference>
<dbReference type="GO" id="GO:0051400">
    <property type="term" value="F:BH domain binding"/>
    <property type="evidence" value="ECO:0007669"/>
    <property type="project" value="TreeGrafter"/>
</dbReference>
<dbReference type="InterPro" id="IPR026298">
    <property type="entry name" value="Bcl-2_fam"/>
</dbReference>
<sequence>MSPIRNKATHLQVETNKRTYPTDDETDEGFVSPSVQRISHAKNRKDSEGNECNSSSSSSSSSNSSSDTDSQTDSSSSSSTSGGGSQHLHSSSDDEFETNAKNKEKETAKLSAKAEASSNSAKNTTTENKVTKDAAEKAESLALFVVNALLAKDNGDTGKDKVERTLMRCVRMMMQKHEILFKGMMRRLQITRETGYISFVTVANTLFEEDKLVITWSRIVALYAFGGQLALYCKENKMEDFTNTVALFMGKYAREVLAPYVCTHLGGWEKICDEFPDENEMENKIRRVLSWTAVGLGVAATVSYLTTR</sequence>
<dbReference type="GO" id="GO:0012505">
    <property type="term" value="C:endomembrane system"/>
    <property type="evidence" value="ECO:0007669"/>
    <property type="project" value="UniProtKB-SubCell"/>
</dbReference>
<dbReference type="CDD" id="cd06845">
    <property type="entry name" value="Bcl-2_like"/>
    <property type="match status" value="1"/>
</dbReference>
<comment type="similarity">
    <text evidence="2">Belongs to the Bcl-2 family.</text>
</comment>
<dbReference type="GO" id="GO:0001836">
    <property type="term" value="P:release of cytochrome c from mitochondria"/>
    <property type="evidence" value="ECO:0007669"/>
    <property type="project" value="TreeGrafter"/>
</dbReference>
<accession>A0AAN8WLL1</accession>
<dbReference type="Proteomes" id="UP001381693">
    <property type="component" value="Unassembled WGS sequence"/>
</dbReference>
<dbReference type="GO" id="GO:0008630">
    <property type="term" value="P:intrinsic apoptotic signaling pathway in response to DNA damage"/>
    <property type="evidence" value="ECO:0007669"/>
    <property type="project" value="TreeGrafter"/>
</dbReference>
<keyword evidence="3" id="KW-0812">Transmembrane</keyword>
<name>A0AAN8WLL1_HALRR</name>
<evidence type="ECO:0000256" key="3">
    <source>
        <dbReference type="ARBA" id="ARBA00022692"/>
    </source>
</evidence>
<dbReference type="PANTHER" id="PTHR11256:SF47">
    <property type="entry name" value="BCL-2-LIKE PROTEIN 10"/>
    <property type="match status" value="1"/>
</dbReference>
<feature type="compositionally biased region" description="Basic and acidic residues" evidence="7">
    <location>
        <begin position="98"/>
        <end position="108"/>
    </location>
</feature>
<evidence type="ECO:0000256" key="1">
    <source>
        <dbReference type="ARBA" id="ARBA00004308"/>
    </source>
</evidence>
<dbReference type="EMBL" id="JAXCGZ010017340">
    <property type="protein sequence ID" value="KAK7068266.1"/>
    <property type="molecule type" value="Genomic_DNA"/>
</dbReference>
<comment type="subcellular location">
    <subcellularLocation>
        <location evidence="1">Endomembrane system</location>
    </subcellularLocation>
</comment>
<dbReference type="SMART" id="SM00337">
    <property type="entry name" value="BCL"/>
    <property type="match status" value="1"/>
</dbReference>
<dbReference type="GO" id="GO:0005741">
    <property type="term" value="C:mitochondrial outer membrane"/>
    <property type="evidence" value="ECO:0007669"/>
    <property type="project" value="TreeGrafter"/>
</dbReference>
<evidence type="ECO:0000313" key="10">
    <source>
        <dbReference type="Proteomes" id="UP001381693"/>
    </source>
</evidence>
<evidence type="ECO:0000256" key="6">
    <source>
        <dbReference type="ARBA" id="ARBA00023136"/>
    </source>
</evidence>
<evidence type="ECO:0000313" key="9">
    <source>
        <dbReference type="EMBL" id="KAK7068266.1"/>
    </source>
</evidence>
<comment type="caution">
    <text evidence="9">The sequence shown here is derived from an EMBL/GenBank/DDBJ whole genome shotgun (WGS) entry which is preliminary data.</text>
</comment>
<dbReference type="InterPro" id="IPR002475">
    <property type="entry name" value="Bcl2-like"/>
</dbReference>
<dbReference type="Pfam" id="PF00452">
    <property type="entry name" value="Bcl-2"/>
    <property type="match status" value="1"/>
</dbReference>
<dbReference type="AlphaFoldDB" id="A0AAN8WLL1"/>
<keyword evidence="5" id="KW-1133">Transmembrane helix</keyword>
<feature type="compositionally biased region" description="Low complexity" evidence="7">
    <location>
        <begin position="53"/>
        <end position="80"/>
    </location>
</feature>
<protein>
    <submittedName>
        <fullName evidence="9">Negative regulation of cellular pH reduction</fullName>
    </submittedName>
</protein>
<feature type="region of interest" description="Disordered" evidence="7">
    <location>
        <begin position="1"/>
        <end position="132"/>
    </location>
</feature>
<keyword evidence="6" id="KW-0472">Membrane</keyword>
<evidence type="ECO:0000256" key="5">
    <source>
        <dbReference type="ARBA" id="ARBA00022989"/>
    </source>
</evidence>
<evidence type="ECO:0000256" key="7">
    <source>
        <dbReference type="SAM" id="MobiDB-lite"/>
    </source>
</evidence>
<dbReference type="GO" id="GO:0097192">
    <property type="term" value="P:extrinsic apoptotic signaling pathway in absence of ligand"/>
    <property type="evidence" value="ECO:0007669"/>
    <property type="project" value="TreeGrafter"/>
</dbReference>
<feature type="domain" description="Bcl-2 Bcl-2 homology region 1-3" evidence="8">
    <location>
        <begin position="166"/>
        <end position="268"/>
    </location>
</feature>
<reference evidence="9 10" key="1">
    <citation type="submission" date="2023-11" db="EMBL/GenBank/DDBJ databases">
        <title>Halocaridina rubra genome assembly.</title>
        <authorList>
            <person name="Smith C."/>
        </authorList>
    </citation>
    <scope>NUCLEOTIDE SEQUENCE [LARGE SCALE GENOMIC DNA]</scope>
    <source>
        <strain evidence="9">EP-1</strain>
        <tissue evidence="9">Whole</tissue>
    </source>
</reference>
<dbReference type="PROSITE" id="PS50062">
    <property type="entry name" value="BCL2_FAMILY"/>
    <property type="match status" value="1"/>
</dbReference>
<dbReference type="SUPFAM" id="SSF56854">
    <property type="entry name" value="Bcl-2 inhibitors of programmed cell death"/>
    <property type="match status" value="1"/>
</dbReference>
<proteinExistence type="inferred from homology"/>
<evidence type="ECO:0000256" key="4">
    <source>
        <dbReference type="ARBA" id="ARBA00022703"/>
    </source>
</evidence>